<sequence>MAELDRVRQWADALISLHLDPAVWNFAFDNAKTRAGLCDYTKHRITVSRHLAGRYDDDEIHQVLLHEVAHAIAGSKAGHGPRWRTVARELGYVGGRLHDGAIASELAPWIGRCPAGHEHYRYRTPLRPLACGRCAKRYDAANLISWSRRPA</sequence>
<accession>A0ABM8GKR9</accession>
<evidence type="ECO:0000259" key="1">
    <source>
        <dbReference type="SMART" id="SM00731"/>
    </source>
</evidence>
<dbReference type="RefSeq" id="WP_286345876.1">
    <property type="nucleotide sequence ID" value="NZ_AP027732.1"/>
</dbReference>
<evidence type="ECO:0000313" key="2">
    <source>
        <dbReference type="EMBL" id="BDZ48991.1"/>
    </source>
</evidence>
<dbReference type="Proteomes" id="UP001321486">
    <property type="component" value="Chromosome"/>
</dbReference>
<feature type="domain" description="SprT-like" evidence="1">
    <location>
        <begin position="2"/>
        <end position="141"/>
    </location>
</feature>
<dbReference type="InterPro" id="IPR006640">
    <property type="entry name" value="SprT-like_domain"/>
</dbReference>
<dbReference type="Gene3D" id="3.30.2010.10">
    <property type="entry name" value="Metalloproteases ('zincins'), catalytic domain"/>
    <property type="match status" value="1"/>
</dbReference>
<proteinExistence type="predicted"/>
<dbReference type="Pfam" id="PF10263">
    <property type="entry name" value="SprT-like"/>
    <property type="match status" value="1"/>
</dbReference>
<dbReference type="SMART" id="SM00731">
    <property type="entry name" value="SprT"/>
    <property type="match status" value="1"/>
</dbReference>
<reference evidence="3" key="1">
    <citation type="journal article" date="2019" name="Int. J. Syst. Evol. Microbiol.">
        <title>The Global Catalogue of Microorganisms (GCM) 10K type strain sequencing project: providing services to taxonomists for standard genome sequencing and annotation.</title>
        <authorList>
            <consortium name="The Broad Institute Genomics Platform"/>
            <consortium name="The Broad Institute Genome Sequencing Center for Infectious Disease"/>
            <person name="Wu L."/>
            <person name="Ma J."/>
        </authorList>
    </citation>
    <scope>NUCLEOTIDE SEQUENCE [LARGE SCALE GENOMIC DNA]</scope>
    <source>
        <strain evidence="3">NBRC 108728</strain>
    </source>
</reference>
<protein>
    <recommendedName>
        <fullName evidence="1">SprT-like domain-containing protein</fullName>
    </recommendedName>
</protein>
<organism evidence="2 3">
    <name type="scientific">Frondihabitans sucicola</name>
    <dbReference type="NCBI Taxonomy" id="1268041"/>
    <lineage>
        <taxon>Bacteria</taxon>
        <taxon>Bacillati</taxon>
        <taxon>Actinomycetota</taxon>
        <taxon>Actinomycetes</taxon>
        <taxon>Micrococcales</taxon>
        <taxon>Microbacteriaceae</taxon>
        <taxon>Frondihabitans</taxon>
    </lineage>
</organism>
<gene>
    <name evidence="2" type="ORF">GCM10025867_12320</name>
</gene>
<keyword evidence="3" id="KW-1185">Reference proteome</keyword>
<name>A0ABM8GKR9_9MICO</name>
<dbReference type="EMBL" id="AP027732">
    <property type="protein sequence ID" value="BDZ48991.1"/>
    <property type="molecule type" value="Genomic_DNA"/>
</dbReference>
<evidence type="ECO:0000313" key="3">
    <source>
        <dbReference type="Proteomes" id="UP001321486"/>
    </source>
</evidence>